<organism evidence="4">
    <name type="scientific">Notodromas monacha</name>
    <dbReference type="NCBI Taxonomy" id="399045"/>
    <lineage>
        <taxon>Eukaryota</taxon>
        <taxon>Metazoa</taxon>
        <taxon>Ecdysozoa</taxon>
        <taxon>Arthropoda</taxon>
        <taxon>Crustacea</taxon>
        <taxon>Oligostraca</taxon>
        <taxon>Ostracoda</taxon>
        <taxon>Podocopa</taxon>
        <taxon>Podocopida</taxon>
        <taxon>Cypridocopina</taxon>
        <taxon>Cypridoidea</taxon>
        <taxon>Cyprididae</taxon>
        <taxon>Notodromas</taxon>
    </lineage>
</organism>
<sequence length="341" mass="38093">MNKVSRKMEADHEEPYEIVCDDPQYLENAIFRCSLQDENCGSFGSKLVKFCRLFFWVFCLPPRPQAITNKLAFAPPKAAYKFVKKGEADGHQPILDILFSLQVKYATMLVINGQEVHQTQGDLRSDVQLPNYAKQKVQGFKILGSESKNAVAVAHITQSEDAPFTILYSHGNSCDFGHTLHFLSVLCTVTRCNLITYDYSGFGESTGSPSEQGMYADHYATYQFLLSKFNLTPDRVILFGHSIGTVAAVELATRVDVAGVILEAPLLSGWKVMHESNCVKKHVNPFPSDIRAPKVKAPVLVMHGTDDDIIYMEDGAELCKRFRTAVEPLFIRGAGHNNMCW</sequence>
<protein>
    <recommendedName>
        <fullName evidence="1">Protein ABHD13</fullName>
    </recommendedName>
    <alternativeName>
        <fullName evidence="2">Alpha/beta hydrolase domain-containing protein 13</fullName>
    </alternativeName>
</protein>
<dbReference type="Proteomes" id="UP000678499">
    <property type="component" value="Unassembled WGS sequence"/>
</dbReference>
<dbReference type="InterPro" id="IPR029058">
    <property type="entry name" value="AB_hydrolase_fold"/>
</dbReference>
<proteinExistence type="predicted"/>
<keyword evidence="5" id="KW-1185">Reference proteome</keyword>
<evidence type="ECO:0000313" key="5">
    <source>
        <dbReference type="Proteomes" id="UP000678499"/>
    </source>
</evidence>
<feature type="domain" description="AB hydrolase-1" evidence="3">
    <location>
        <begin position="190"/>
        <end position="270"/>
    </location>
</feature>
<evidence type="ECO:0000256" key="2">
    <source>
        <dbReference type="ARBA" id="ARBA00042701"/>
    </source>
</evidence>
<accession>A0A7R9BVV9</accession>
<dbReference type="EMBL" id="OA884613">
    <property type="protein sequence ID" value="CAD7281040.1"/>
    <property type="molecule type" value="Genomic_DNA"/>
</dbReference>
<evidence type="ECO:0000259" key="3">
    <source>
        <dbReference type="Pfam" id="PF12697"/>
    </source>
</evidence>
<reference evidence="4" key="1">
    <citation type="submission" date="2020-11" db="EMBL/GenBank/DDBJ databases">
        <authorList>
            <person name="Tran Van P."/>
        </authorList>
    </citation>
    <scope>NUCLEOTIDE SEQUENCE</scope>
</reference>
<dbReference type="PANTHER" id="PTHR12277:SF81">
    <property type="entry name" value="PROTEIN ABHD13"/>
    <property type="match status" value="1"/>
</dbReference>
<evidence type="ECO:0000313" key="4">
    <source>
        <dbReference type="EMBL" id="CAD7281040.1"/>
    </source>
</evidence>
<dbReference type="AlphaFoldDB" id="A0A7R9BVV9"/>
<dbReference type="Pfam" id="PF12697">
    <property type="entry name" value="Abhydrolase_6"/>
    <property type="match status" value="1"/>
</dbReference>
<dbReference type="InterPro" id="IPR000073">
    <property type="entry name" value="AB_hydrolase_1"/>
</dbReference>
<evidence type="ECO:0000256" key="1">
    <source>
        <dbReference type="ARBA" id="ARBA00040125"/>
    </source>
</evidence>
<name>A0A7R9BVV9_9CRUS</name>
<dbReference type="SUPFAM" id="SSF53474">
    <property type="entry name" value="alpha/beta-Hydrolases"/>
    <property type="match status" value="1"/>
</dbReference>
<dbReference type="GO" id="GO:0010008">
    <property type="term" value="C:endosome membrane"/>
    <property type="evidence" value="ECO:0007669"/>
    <property type="project" value="TreeGrafter"/>
</dbReference>
<dbReference type="GO" id="GO:0008474">
    <property type="term" value="F:palmitoyl-(protein) hydrolase activity"/>
    <property type="evidence" value="ECO:0007669"/>
    <property type="project" value="TreeGrafter"/>
</dbReference>
<dbReference type="EMBL" id="CAJPEX010002576">
    <property type="protein sequence ID" value="CAG0921192.1"/>
    <property type="molecule type" value="Genomic_DNA"/>
</dbReference>
<dbReference type="Gene3D" id="3.40.50.1820">
    <property type="entry name" value="alpha/beta hydrolase"/>
    <property type="match status" value="1"/>
</dbReference>
<gene>
    <name evidence="4" type="ORF">NMOB1V02_LOCUS8694</name>
</gene>
<dbReference type="OrthoDB" id="446723at2759"/>
<dbReference type="GO" id="GO:0005886">
    <property type="term" value="C:plasma membrane"/>
    <property type="evidence" value="ECO:0007669"/>
    <property type="project" value="TreeGrafter"/>
</dbReference>
<dbReference type="PANTHER" id="PTHR12277">
    <property type="entry name" value="ALPHA/BETA HYDROLASE DOMAIN-CONTAINING PROTEIN"/>
    <property type="match status" value="1"/>
</dbReference>